<evidence type="ECO:0000256" key="9">
    <source>
        <dbReference type="ARBA" id="ARBA00022960"/>
    </source>
</evidence>
<keyword evidence="8" id="KW-0378">Hydrolase</keyword>
<dbReference type="PANTHER" id="PTHR21581:SF6">
    <property type="entry name" value="TRAFFICKING PROTEIN PARTICLE COMPLEX SUBUNIT 12"/>
    <property type="match status" value="1"/>
</dbReference>
<keyword evidence="11" id="KW-0961">Cell wall biogenesis/degradation</keyword>
<dbReference type="InterPro" id="IPR012338">
    <property type="entry name" value="Beta-lactam/transpept-like"/>
</dbReference>
<feature type="chain" id="PRO_5035716202" description="serine-type D-Ala-D-Ala carboxypeptidase" evidence="13">
    <location>
        <begin position="18"/>
        <end position="388"/>
    </location>
</feature>
<evidence type="ECO:0000256" key="5">
    <source>
        <dbReference type="ARBA" id="ARBA00022645"/>
    </source>
</evidence>
<dbReference type="InterPro" id="IPR015956">
    <property type="entry name" value="Peniciliin-bd_prot_C_sf"/>
</dbReference>
<protein>
    <recommendedName>
        <fullName evidence="4">serine-type D-Ala-D-Ala carboxypeptidase</fullName>
        <ecNumber evidence="4">3.4.16.4</ecNumber>
    </recommendedName>
</protein>
<keyword evidence="7 13" id="KW-0732">Signal</keyword>
<keyword evidence="16" id="KW-1185">Reference proteome</keyword>
<comment type="similarity">
    <text evidence="3">Belongs to the peptidase S11 family.</text>
</comment>
<feature type="signal peptide" evidence="13">
    <location>
        <begin position="1"/>
        <end position="17"/>
    </location>
</feature>
<keyword evidence="10" id="KW-0573">Peptidoglycan synthesis</keyword>
<reference evidence="15" key="1">
    <citation type="submission" date="2021-06" db="EMBL/GenBank/DDBJ databases">
        <authorList>
            <person name="Nardi T."/>
            <person name="Nardi T."/>
        </authorList>
    </citation>
    <scope>NUCLEOTIDE SEQUENCE</scope>
</reference>
<keyword evidence="9" id="KW-0133">Cell shape</keyword>
<evidence type="ECO:0000256" key="1">
    <source>
        <dbReference type="ARBA" id="ARBA00003217"/>
    </source>
</evidence>
<dbReference type="AlphaFoldDB" id="A0A8S4BWE5"/>
<dbReference type="InterPro" id="IPR018044">
    <property type="entry name" value="Peptidase_S11"/>
</dbReference>
<keyword evidence="5 15" id="KW-0121">Carboxypeptidase</keyword>
<dbReference type="InterPro" id="IPR037167">
    <property type="entry name" value="Peptidase_S11_C_sf"/>
</dbReference>
<dbReference type="EMBL" id="CAJVAF010000295">
    <property type="protein sequence ID" value="CAG7593212.1"/>
    <property type="molecule type" value="Genomic_DNA"/>
</dbReference>
<name>A0A8S4BWE5_9ACAR</name>
<dbReference type="EC" id="3.4.16.4" evidence="4"/>
<evidence type="ECO:0000313" key="15">
    <source>
        <dbReference type="EMBL" id="CAG7593212.1"/>
    </source>
</evidence>
<dbReference type="SUPFAM" id="SSF56601">
    <property type="entry name" value="beta-lactamase/transpeptidase-like"/>
    <property type="match status" value="1"/>
</dbReference>
<dbReference type="GO" id="GO:0071555">
    <property type="term" value="P:cell wall organization"/>
    <property type="evidence" value="ECO:0007669"/>
    <property type="project" value="UniProtKB-KW"/>
</dbReference>
<dbReference type="Gene3D" id="2.60.410.10">
    <property type="entry name" value="D-Ala-D-Ala carboxypeptidase, C-terminal domain"/>
    <property type="match status" value="1"/>
</dbReference>
<dbReference type="InterPro" id="IPR001967">
    <property type="entry name" value="Peptidase_S11_N"/>
</dbReference>
<accession>A0A8S4BWE5</accession>
<comment type="pathway">
    <text evidence="2">Cell wall biogenesis; peptidoglycan biosynthesis.</text>
</comment>
<dbReference type="SMART" id="SM00936">
    <property type="entry name" value="PBP5_C"/>
    <property type="match status" value="1"/>
</dbReference>
<comment type="function">
    <text evidence="1">Removes C-terminal D-alanyl residues from sugar-peptide cell wall precursors.</text>
</comment>
<evidence type="ECO:0000256" key="7">
    <source>
        <dbReference type="ARBA" id="ARBA00022729"/>
    </source>
</evidence>
<dbReference type="PRINTS" id="PR00725">
    <property type="entry name" value="DADACBPTASE1"/>
</dbReference>
<organism evidence="15 16">
    <name type="scientific">Hyalomma marginatum</name>
    <dbReference type="NCBI Taxonomy" id="34627"/>
    <lineage>
        <taxon>Eukaryota</taxon>
        <taxon>Metazoa</taxon>
        <taxon>Ecdysozoa</taxon>
        <taxon>Arthropoda</taxon>
        <taxon>Chelicerata</taxon>
        <taxon>Arachnida</taxon>
        <taxon>Acari</taxon>
        <taxon>Parasitiformes</taxon>
        <taxon>Ixodida</taxon>
        <taxon>Ixodoidea</taxon>
        <taxon>Ixodidae</taxon>
        <taxon>Hyalomminae</taxon>
        <taxon>Hyalomma</taxon>
    </lineage>
</organism>
<dbReference type="Pfam" id="PF07943">
    <property type="entry name" value="PBP5_C"/>
    <property type="match status" value="1"/>
</dbReference>
<evidence type="ECO:0000256" key="10">
    <source>
        <dbReference type="ARBA" id="ARBA00022984"/>
    </source>
</evidence>
<dbReference type="GO" id="GO:0009002">
    <property type="term" value="F:serine-type D-Ala-D-Ala carboxypeptidase activity"/>
    <property type="evidence" value="ECO:0007669"/>
    <property type="project" value="UniProtKB-EC"/>
</dbReference>
<evidence type="ECO:0000256" key="13">
    <source>
        <dbReference type="SAM" id="SignalP"/>
    </source>
</evidence>
<gene>
    <name evidence="15" type="ORF">MHYMCMPASI_00671</name>
</gene>
<evidence type="ECO:0000259" key="14">
    <source>
        <dbReference type="SMART" id="SM00936"/>
    </source>
</evidence>
<comment type="catalytic activity">
    <reaction evidence="12">
        <text>Preferential cleavage: (Ac)2-L-Lys-D-Ala-|-D-Ala. Also transpeptidation of peptidyl-alanyl moieties that are N-acyl substituents of D-alanine.</text>
        <dbReference type="EC" id="3.4.16.4"/>
    </reaction>
</comment>
<proteinExistence type="inferred from homology"/>
<evidence type="ECO:0000256" key="12">
    <source>
        <dbReference type="ARBA" id="ARBA00034000"/>
    </source>
</evidence>
<evidence type="ECO:0000256" key="11">
    <source>
        <dbReference type="ARBA" id="ARBA00023316"/>
    </source>
</evidence>
<keyword evidence="6" id="KW-0645">Protease</keyword>
<feature type="domain" description="Peptidase S11 D-Ala-D-Ala carboxypeptidase A C-terminal" evidence="14">
    <location>
        <begin position="276"/>
        <end position="367"/>
    </location>
</feature>
<dbReference type="Proteomes" id="UP000837675">
    <property type="component" value="Unassembled WGS sequence"/>
</dbReference>
<evidence type="ECO:0000313" key="16">
    <source>
        <dbReference type="Proteomes" id="UP000837675"/>
    </source>
</evidence>
<dbReference type="PANTHER" id="PTHR21581">
    <property type="entry name" value="D-ALANYL-D-ALANINE CARBOXYPEPTIDASE"/>
    <property type="match status" value="1"/>
</dbReference>
<sequence length="388" mass="43289">MHRFYLFIILTLLPGLAFPLNIEKSFEIPLPSTFETIADYAALLDYETETVLFSKNGENAMIPSSMSKLMTIYIAFHQLKAGAIKLDDRFIVSEKAWKMGGSRMFLDLGSSVSVEDLLRGIIVQSGNDASIALAEGITGSEEVFVHYMNEAAKELGLKNSHFTNATGWPDPRHRMSAIDLTKLSAALIKNFSEYYHYFNEKTFTYNKISQENRNTLLGVGGVDGLKTGHTDDGGYGIVASALKSDRRLIAVVNGLKNNKERSREADRLLTYGFNNFQYHIFAKAGAVVTQVPIWNGADLFANAVISEDLKVLFPRNVAREKLTTSVEFKEPLTVPIKQGELIGILHVRNGEQIIKSANLYSLSDIGEADVFKKFWRNLKTIFGSDIHQ</sequence>
<dbReference type="GO" id="GO:0006508">
    <property type="term" value="P:proteolysis"/>
    <property type="evidence" value="ECO:0007669"/>
    <property type="project" value="UniProtKB-KW"/>
</dbReference>
<dbReference type="Gene3D" id="3.40.710.10">
    <property type="entry name" value="DD-peptidase/beta-lactamase superfamily"/>
    <property type="match status" value="1"/>
</dbReference>
<evidence type="ECO:0000256" key="6">
    <source>
        <dbReference type="ARBA" id="ARBA00022670"/>
    </source>
</evidence>
<evidence type="ECO:0000256" key="4">
    <source>
        <dbReference type="ARBA" id="ARBA00012448"/>
    </source>
</evidence>
<dbReference type="Pfam" id="PF00768">
    <property type="entry name" value="Peptidase_S11"/>
    <property type="match status" value="1"/>
</dbReference>
<dbReference type="GO" id="GO:0008360">
    <property type="term" value="P:regulation of cell shape"/>
    <property type="evidence" value="ECO:0007669"/>
    <property type="project" value="UniProtKB-KW"/>
</dbReference>
<evidence type="ECO:0000256" key="3">
    <source>
        <dbReference type="ARBA" id="ARBA00007164"/>
    </source>
</evidence>
<evidence type="ECO:0000256" key="2">
    <source>
        <dbReference type="ARBA" id="ARBA00004752"/>
    </source>
</evidence>
<dbReference type="InterPro" id="IPR012907">
    <property type="entry name" value="Peptidase_S11_C"/>
</dbReference>
<evidence type="ECO:0000256" key="8">
    <source>
        <dbReference type="ARBA" id="ARBA00022801"/>
    </source>
</evidence>
<comment type="caution">
    <text evidence="15">The sequence shown here is derived from an EMBL/GenBank/DDBJ whole genome shotgun (WGS) entry which is preliminary data.</text>
</comment>
<dbReference type="SUPFAM" id="SSF69189">
    <property type="entry name" value="Penicillin-binding protein associated domain"/>
    <property type="match status" value="1"/>
</dbReference>